<dbReference type="InterPro" id="IPR001482">
    <property type="entry name" value="T2SS/T4SS_dom"/>
</dbReference>
<dbReference type="CDD" id="cd19516">
    <property type="entry name" value="DotB_TraJ"/>
    <property type="match status" value="1"/>
</dbReference>
<dbReference type="InterPro" id="IPR013363">
    <property type="entry name" value="Dot_Icm_DotB"/>
</dbReference>
<dbReference type="Proteomes" id="UP000054785">
    <property type="component" value="Unassembled WGS sequence"/>
</dbReference>
<dbReference type="EMBL" id="LNYC01000074">
    <property type="protein sequence ID" value="KTC96530.1"/>
    <property type="molecule type" value="Genomic_DNA"/>
</dbReference>
<keyword evidence="4" id="KW-1185">Reference proteome</keyword>
<dbReference type="STRING" id="45065.Lgee_2213"/>
<dbReference type="PATRIC" id="fig|45065.4.peg.2403"/>
<protein>
    <submittedName>
        <fullName evidence="3">DotB</fullName>
    </submittedName>
</protein>
<evidence type="ECO:0000259" key="2">
    <source>
        <dbReference type="Pfam" id="PF00437"/>
    </source>
</evidence>
<comment type="similarity">
    <text evidence="1">Belongs to the GSP E family.</text>
</comment>
<name>A0A0W0TLN8_9GAMM</name>
<dbReference type="Gene3D" id="3.40.50.300">
    <property type="entry name" value="P-loop containing nucleotide triphosphate hydrolases"/>
    <property type="match status" value="1"/>
</dbReference>
<dbReference type="Pfam" id="PF00437">
    <property type="entry name" value="T2SSE"/>
    <property type="match status" value="1"/>
</dbReference>
<evidence type="ECO:0000313" key="3">
    <source>
        <dbReference type="EMBL" id="KTC96530.1"/>
    </source>
</evidence>
<dbReference type="InterPro" id="IPR050921">
    <property type="entry name" value="T4SS_GSP_E_ATPase"/>
</dbReference>
<organism evidence="3 4">
    <name type="scientific">Legionella geestiana</name>
    <dbReference type="NCBI Taxonomy" id="45065"/>
    <lineage>
        <taxon>Bacteria</taxon>
        <taxon>Pseudomonadati</taxon>
        <taxon>Pseudomonadota</taxon>
        <taxon>Gammaproteobacteria</taxon>
        <taxon>Legionellales</taxon>
        <taxon>Legionellaceae</taxon>
        <taxon>Legionella</taxon>
    </lineage>
</organism>
<dbReference type="Gene3D" id="3.30.450.90">
    <property type="match status" value="1"/>
</dbReference>
<dbReference type="PANTHER" id="PTHR30486">
    <property type="entry name" value="TWITCHING MOTILITY PROTEIN PILT"/>
    <property type="match status" value="1"/>
</dbReference>
<feature type="domain" description="Bacterial type II secretion system protein E" evidence="2">
    <location>
        <begin position="19"/>
        <end position="305"/>
    </location>
</feature>
<dbReference type="AlphaFoldDB" id="A0A0W0TLN8"/>
<dbReference type="GO" id="GO:0016887">
    <property type="term" value="F:ATP hydrolysis activity"/>
    <property type="evidence" value="ECO:0007669"/>
    <property type="project" value="InterPro"/>
</dbReference>
<evidence type="ECO:0000313" key="4">
    <source>
        <dbReference type="Proteomes" id="UP000054785"/>
    </source>
</evidence>
<proteinExistence type="inferred from homology"/>
<dbReference type="SUPFAM" id="SSF52540">
    <property type="entry name" value="P-loop containing nucleoside triphosphate hydrolases"/>
    <property type="match status" value="1"/>
</dbReference>
<sequence length="378" mass="42336">MNNLNFMPDEPSRFTPLFMEKMLEHAESLNASDITIQTGEPIYAEVYGRLLRLTNRRLSNTEVGDLINNIYGPNATTQLLSGKDIDTHFEFRPNRGLRYRYRVNGTACLVEGHDAIQITLRTIPTTPPKLESMGLPENILEAIAPQEGIVFITGATGSGKSTLLASIIRSLIEADESNRKVLTYEAPIEFVYDEIEAASSVVSQSEIPRHLPNFADGVRNALRRKPRLIMVGECRDAETISAALEAALTGHPVYTTLHTSGVAETMRRLVTSFAGEERLGRTIDILETIRLCIWQKLVPTVDEKRVALREYLVFDEATRDILLESDPNEVTAVTRRLVRERGQLMTVDAKAKFEQGIISERVYKLITAGTKDYSQHGF</sequence>
<gene>
    <name evidence="3" type="ORF">Lgee_2213</name>
</gene>
<dbReference type="NCBIfam" id="TIGR02524">
    <property type="entry name" value="dot_icm_DotB"/>
    <property type="match status" value="1"/>
</dbReference>
<dbReference type="PANTHER" id="PTHR30486:SF6">
    <property type="entry name" value="TYPE IV PILUS RETRACTATION ATPASE PILT"/>
    <property type="match status" value="1"/>
</dbReference>
<dbReference type="InterPro" id="IPR027417">
    <property type="entry name" value="P-loop_NTPase"/>
</dbReference>
<comment type="caution">
    <text evidence="3">The sequence shown here is derived from an EMBL/GenBank/DDBJ whole genome shotgun (WGS) entry which is preliminary data.</text>
</comment>
<accession>A0A0W0TLN8</accession>
<evidence type="ECO:0000256" key="1">
    <source>
        <dbReference type="ARBA" id="ARBA00006611"/>
    </source>
</evidence>
<reference evidence="3 4" key="1">
    <citation type="submission" date="2015-11" db="EMBL/GenBank/DDBJ databases">
        <title>Genomic analysis of 38 Legionella species identifies large and diverse effector repertoires.</title>
        <authorList>
            <person name="Burstein D."/>
            <person name="Amaro F."/>
            <person name="Zusman T."/>
            <person name="Lifshitz Z."/>
            <person name="Cohen O."/>
            <person name="Gilbert J.A."/>
            <person name="Pupko T."/>
            <person name="Shuman H.A."/>
            <person name="Segal G."/>
        </authorList>
    </citation>
    <scope>NUCLEOTIDE SEQUENCE [LARGE SCALE GENOMIC DNA]</scope>
    <source>
        <strain evidence="3 4">ATCC 49504</strain>
    </source>
</reference>